<evidence type="ECO:0000256" key="5">
    <source>
        <dbReference type="ARBA" id="ARBA00023136"/>
    </source>
</evidence>
<dbReference type="GO" id="GO:0009279">
    <property type="term" value="C:cell outer membrane"/>
    <property type="evidence" value="ECO:0007669"/>
    <property type="project" value="UniProtKB-SubCell"/>
</dbReference>
<comment type="caution">
    <text evidence="9">The sequence shown here is derived from an EMBL/GenBank/DDBJ whole genome shotgun (WGS) entry which is preliminary data.</text>
</comment>
<evidence type="ECO:0000313" key="10">
    <source>
        <dbReference type="Proteomes" id="UP000229730"/>
    </source>
</evidence>
<accession>A0A2G4YQT0</accession>
<dbReference type="InterPro" id="IPR036942">
    <property type="entry name" value="Beta-barrel_TonB_sf"/>
</dbReference>
<dbReference type="InParanoid" id="A0A2G4YQT0"/>
<organism evidence="9 10">
    <name type="scientific">Paremcibacter congregatus</name>
    <dbReference type="NCBI Taxonomy" id="2043170"/>
    <lineage>
        <taxon>Bacteria</taxon>
        <taxon>Pseudomonadati</taxon>
        <taxon>Pseudomonadota</taxon>
        <taxon>Alphaproteobacteria</taxon>
        <taxon>Emcibacterales</taxon>
        <taxon>Emcibacteraceae</taxon>
        <taxon>Paremcibacter</taxon>
    </lineage>
</organism>
<evidence type="ECO:0000256" key="7">
    <source>
        <dbReference type="PROSITE-ProRule" id="PRU01360"/>
    </source>
</evidence>
<dbReference type="Pfam" id="PF13620">
    <property type="entry name" value="CarboxypepD_reg"/>
    <property type="match status" value="1"/>
</dbReference>
<evidence type="ECO:0000256" key="2">
    <source>
        <dbReference type="ARBA" id="ARBA00022448"/>
    </source>
</evidence>
<feature type="chain" id="PRO_5013700272" evidence="8">
    <location>
        <begin position="38"/>
        <end position="1000"/>
    </location>
</feature>
<keyword evidence="5 7" id="KW-0472">Membrane</keyword>
<evidence type="ECO:0000256" key="8">
    <source>
        <dbReference type="SAM" id="SignalP"/>
    </source>
</evidence>
<keyword evidence="8" id="KW-0732">Signal</keyword>
<dbReference type="OrthoDB" id="1676884at2"/>
<dbReference type="SUPFAM" id="SSF49452">
    <property type="entry name" value="Starch-binding domain-like"/>
    <property type="match status" value="1"/>
</dbReference>
<dbReference type="Gene3D" id="2.40.170.20">
    <property type="entry name" value="TonB-dependent receptor, beta-barrel domain"/>
    <property type="match status" value="1"/>
</dbReference>
<reference evidence="9 10" key="1">
    <citation type="submission" date="2017-10" db="EMBL/GenBank/DDBJ databases">
        <title>Frigbacter circumglobatus gen. nov. sp. nov., isolated from sediment cultured in situ.</title>
        <authorList>
            <person name="Zhao Z."/>
        </authorList>
    </citation>
    <scope>NUCLEOTIDE SEQUENCE [LARGE SCALE GENOMIC DNA]</scope>
    <source>
        <strain evidence="9 10">ZYL</strain>
    </source>
</reference>
<dbReference type="SUPFAM" id="SSF56935">
    <property type="entry name" value="Porins"/>
    <property type="match status" value="1"/>
</dbReference>
<dbReference type="InterPro" id="IPR037066">
    <property type="entry name" value="Plug_dom_sf"/>
</dbReference>
<name>A0A2G4YQT0_9PROT</name>
<comment type="subcellular location">
    <subcellularLocation>
        <location evidence="1 7">Cell outer membrane</location>
        <topology evidence="1 7">Multi-pass membrane protein</topology>
    </subcellularLocation>
</comment>
<dbReference type="PROSITE" id="PS52016">
    <property type="entry name" value="TONB_DEPENDENT_REC_3"/>
    <property type="match status" value="1"/>
</dbReference>
<dbReference type="InterPro" id="IPR039426">
    <property type="entry name" value="TonB-dep_rcpt-like"/>
</dbReference>
<gene>
    <name evidence="9" type="ORF">CRD36_10355</name>
</gene>
<evidence type="ECO:0000313" key="9">
    <source>
        <dbReference type="EMBL" id="PHZ84681.1"/>
    </source>
</evidence>
<dbReference type="EMBL" id="PDEM01000023">
    <property type="protein sequence ID" value="PHZ84681.1"/>
    <property type="molecule type" value="Genomic_DNA"/>
</dbReference>
<dbReference type="InterPro" id="IPR013784">
    <property type="entry name" value="Carb-bd-like_fold"/>
</dbReference>
<comment type="similarity">
    <text evidence="7">Belongs to the TonB-dependent receptor family.</text>
</comment>
<keyword evidence="2 7" id="KW-0813">Transport</keyword>
<evidence type="ECO:0000256" key="3">
    <source>
        <dbReference type="ARBA" id="ARBA00022452"/>
    </source>
</evidence>
<keyword evidence="3 7" id="KW-1134">Transmembrane beta strand</keyword>
<keyword evidence="9" id="KW-0675">Receptor</keyword>
<proteinExistence type="inferred from homology"/>
<evidence type="ECO:0000256" key="1">
    <source>
        <dbReference type="ARBA" id="ARBA00004571"/>
    </source>
</evidence>
<dbReference type="Proteomes" id="UP000229730">
    <property type="component" value="Unassembled WGS sequence"/>
</dbReference>
<dbReference type="AlphaFoldDB" id="A0A2G4YQT0"/>
<dbReference type="Gene3D" id="2.60.40.1120">
    <property type="entry name" value="Carboxypeptidase-like, regulatory domain"/>
    <property type="match status" value="1"/>
</dbReference>
<dbReference type="Gene3D" id="2.170.130.10">
    <property type="entry name" value="TonB-dependent receptor, plug domain"/>
    <property type="match status" value="1"/>
</dbReference>
<dbReference type="RefSeq" id="WP_099472910.1">
    <property type="nucleotide sequence ID" value="NZ_CP041025.1"/>
</dbReference>
<feature type="signal peptide" evidence="8">
    <location>
        <begin position="1"/>
        <end position="37"/>
    </location>
</feature>
<sequence>MLKISKLLRKPRLSATQSLTWAALASSMLVISAPAVAQQAGGVTGRITQADGTALAGVTIEARGDVLPQPRTTTSAENGRYQLPLLPPGNYVLTFKFPDGSEQKRNVAVKLQQKSKVDMAQSQEFDEIVVVGTQSSVVTGRASLKNSISSATIEGLPVGQDYRDLQKLIPGVQYSEDTRRGPNAGGSGQDNMYQFDGVDISLPMFGTLSAEPSSHDIDQVSVVRGGATAIGFNRSGGFLMNTISKRGTDEFHGEISYKTQTAGMTGSRKNGDTPLEFDEDRTWITANLSGPIIKDRLFFYTSYYRPTKTRDNVSNAYGDVPNYSSKRNEFFGKLTFSPTDDILLDASYRTSDRSDRTEDVGSFTAASAANGSDTAQDIAIVEGSWIVDEDSSLSFKFTNFELKSTGRPDTLFDFPRSLDGKLDVSALDKQGLFLVPKLRDLPNQTDVNHPDNNAANAFNAFATPLVNKYGYLDNGVAAGGGVVGGGSTINDQDFSRISFEVAYDRSFYAGDTTHDVHIGYQYQEIEEDLARNSNGWGIITAHGGETFAEDGVTPVYYVARLNQMSLEGVDGTALVPSIKSKSKLQSLEINDTIETGDFTINVGALISNDILFGQGLREKEGTVSGYEVALGNQYKMYEVDWTDMIQPRFGINWDYSDTSAVYVNYARYNPSASSLARAASWGRNLQKTVDVFFDEAGNIIESTSVRSSSGKVFQEDMSPRKIDEFLIGWNSQITDGLMLRAHVRYREGGNFWEDTENNARSRFEPPAGTPTTDYVPNLADIRAEIGGSSYVIAQLDNAYTHYWEVSAEAEYTTENLFVSASYVWSRYTGNFDQDNTTTKNDADTFIGSSFIADGAGRQLWNFREGFLRGDRRHQFKLYGYYQFDWDGQLGAFLIAQSGQPWEKWDYSLYSHLTGSKSDTSRYAEPAGSRRTDAHVQLDLSYTQNIEVYNGYTVQLRADLFNVFDKQTGYNIQNKVNSAGFGEARSFYNPRRLQLTAKFRF</sequence>
<keyword evidence="4 7" id="KW-0812">Transmembrane</keyword>
<evidence type="ECO:0000256" key="6">
    <source>
        <dbReference type="ARBA" id="ARBA00023237"/>
    </source>
</evidence>
<dbReference type="GO" id="GO:0030246">
    <property type="term" value="F:carbohydrate binding"/>
    <property type="evidence" value="ECO:0007669"/>
    <property type="project" value="InterPro"/>
</dbReference>
<evidence type="ECO:0000256" key="4">
    <source>
        <dbReference type="ARBA" id="ARBA00022692"/>
    </source>
</evidence>
<protein>
    <submittedName>
        <fullName evidence="9">TonB-dependent receptor</fullName>
    </submittedName>
</protein>
<keyword evidence="10" id="KW-1185">Reference proteome</keyword>
<keyword evidence="6 7" id="KW-0998">Cell outer membrane</keyword>